<evidence type="ECO:0000256" key="8">
    <source>
        <dbReference type="ARBA" id="ARBA00023242"/>
    </source>
</evidence>
<comment type="subcellular location">
    <subcellularLocation>
        <location evidence="1">Nucleus</location>
    </subcellularLocation>
</comment>
<evidence type="ECO:0000256" key="9">
    <source>
        <dbReference type="PROSITE-ProRule" id="PRU00723"/>
    </source>
</evidence>
<evidence type="ECO:0000256" key="7">
    <source>
        <dbReference type="ARBA" id="ARBA00022884"/>
    </source>
</evidence>
<feature type="domain" description="C3H1-type" evidence="11">
    <location>
        <begin position="105"/>
        <end position="132"/>
    </location>
</feature>
<protein>
    <recommendedName>
        <fullName evidence="11">C3H1-type domain-containing protein</fullName>
    </recommendedName>
</protein>
<evidence type="ECO:0000259" key="11">
    <source>
        <dbReference type="PROSITE" id="PS50103"/>
    </source>
</evidence>
<feature type="compositionally biased region" description="Basic and acidic residues" evidence="10">
    <location>
        <begin position="169"/>
        <end position="179"/>
    </location>
</feature>
<dbReference type="SMART" id="SM00356">
    <property type="entry name" value="ZnF_C3H1"/>
    <property type="match status" value="3"/>
</dbReference>
<feature type="domain" description="C3H1-type" evidence="11">
    <location>
        <begin position="51"/>
        <end position="78"/>
    </location>
</feature>
<dbReference type="PANTHER" id="PTHR23102:SF24">
    <property type="entry name" value="CLEAVAGE AND POLYADENYLATION SPECIFICITY FACTOR SUBUNIT 4"/>
    <property type="match status" value="1"/>
</dbReference>
<dbReference type="PANTHER" id="PTHR23102">
    <property type="entry name" value="CLEAVAGE AND POLYADENYLATION SPECIFICITY FACTOR SUBUNIT 4-RELATED"/>
    <property type="match status" value="1"/>
</dbReference>
<reference evidence="12 13" key="1">
    <citation type="journal article" date="2024" name="Nat. Commun.">
        <title>Phylogenomics reveals the evolutionary origins of lichenization in chlorophyte algae.</title>
        <authorList>
            <person name="Puginier C."/>
            <person name="Libourel C."/>
            <person name="Otte J."/>
            <person name="Skaloud P."/>
            <person name="Haon M."/>
            <person name="Grisel S."/>
            <person name="Petersen M."/>
            <person name="Berrin J.G."/>
            <person name="Delaux P.M."/>
            <person name="Dal Grande F."/>
            <person name="Keller J."/>
        </authorList>
    </citation>
    <scope>NUCLEOTIDE SEQUENCE [LARGE SCALE GENOMIC DNA]</scope>
    <source>
        <strain evidence="12 13">SAG 216-7</strain>
    </source>
</reference>
<keyword evidence="8" id="KW-0539">Nucleus</keyword>
<keyword evidence="4" id="KW-0677">Repeat</keyword>
<evidence type="ECO:0000256" key="4">
    <source>
        <dbReference type="ARBA" id="ARBA00022737"/>
    </source>
</evidence>
<feature type="zinc finger region" description="C3H1-type" evidence="9">
    <location>
        <begin position="105"/>
        <end position="132"/>
    </location>
</feature>
<organism evidence="12 13">
    <name type="scientific">Coccomyxa subellipsoidea</name>
    <dbReference type="NCBI Taxonomy" id="248742"/>
    <lineage>
        <taxon>Eukaryota</taxon>
        <taxon>Viridiplantae</taxon>
        <taxon>Chlorophyta</taxon>
        <taxon>core chlorophytes</taxon>
        <taxon>Trebouxiophyceae</taxon>
        <taxon>Trebouxiophyceae incertae sedis</taxon>
        <taxon>Coccomyxaceae</taxon>
        <taxon>Coccomyxa</taxon>
    </lineage>
</organism>
<keyword evidence="7" id="KW-0694">RNA-binding</keyword>
<evidence type="ECO:0000313" key="13">
    <source>
        <dbReference type="Proteomes" id="UP001491310"/>
    </source>
</evidence>
<evidence type="ECO:0000256" key="1">
    <source>
        <dbReference type="ARBA" id="ARBA00004123"/>
    </source>
</evidence>
<feature type="region of interest" description="Disordered" evidence="10">
    <location>
        <begin position="156"/>
        <end position="189"/>
    </location>
</feature>
<keyword evidence="6 9" id="KW-0862">Zinc</keyword>
<keyword evidence="3 9" id="KW-0479">Metal-binding</keyword>
<keyword evidence="5 9" id="KW-0863">Zinc-finger</keyword>
<dbReference type="InterPro" id="IPR036855">
    <property type="entry name" value="Znf_CCCH_sf"/>
</dbReference>
<gene>
    <name evidence="12" type="ORF">WJX75_008367</name>
</gene>
<comment type="caution">
    <text evidence="12">The sequence shown here is derived from an EMBL/GenBank/DDBJ whole genome shotgun (WGS) entry which is preliminary data.</text>
</comment>
<dbReference type="InterPro" id="IPR045348">
    <property type="entry name" value="CPSF4/Yth1"/>
</dbReference>
<keyword evidence="2" id="KW-0507">mRNA processing</keyword>
<evidence type="ECO:0000256" key="2">
    <source>
        <dbReference type="ARBA" id="ARBA00022664"/>
    </source>
</evidence>
<dbReference type="EMBL" id="JALJOT010000006">
    <property type="protein sequence ID" value="KAK9909848.1"/>
    <property type="molecule type" value="Genomic_DNA"/>
</dbReference>
<evidence type="ECO:0000256" key="6">
    <source>
        <dbReference type="ARBA" id="ARBA00022833"/>
    </source>
</evidence>
<dbReference type="InterPro" id="IPR000571">
    <property type="entry name" value="Znf_CCCH"/>
</dbReference>
<evidence type="ECO:0000256" key="3">
    <source>
        <dbReference type="ARBA" id="ARBA00022723"/>
    </source>
</evidence>
<dbReference type="Pfam" id="PF14608">
    <property type="entry name" value="zf-CCCH_2"/>
    <property type="match status" value="3"/>
</dbReference>
<dbReference type="Gene3D" id="4.10.1000.10">
    <property type="entry name" value="Zinc finger, CCCH-type"/>
    <property type="match status" value="1"/>
</dbReference>
<sequence length="189" mass="21073">MDDDLDFDFEGSLPQTAPAYAGQANGQGHHVPPFIPANANIGQSLGNFRKNYRQTVCTYWLKGLCMKGEDCGFLHQLDPQRMPVCRTLLKFGECKDPECPFKHNLEEVKECNMYKLGFCVYGPRCRFRHTRLPGPPPDPATFEAAKPREFRNINLIVNSSGGGSTNPGGDRRGNFDRGPRMLPAPPTQS</sequence>
<proteinExistence type="predicted"/>
<dbReference type="Proteomes" id="UP001491310">
    <property type="component" value="Unassembled WGS sequence"/>
</dbReference>
<dbReference type="SUPFAM" id="SSF90229">
    <property type="entry name" value="CCCH zinc finger"/>
    <property type="match status" value="1"/>
</dbReference>
<evidence type="ECO:0000256" key="10">
    <source>
        <dbReference type="SAM" id="MobiDB-lite"/>
    </source>
</evidence>
<name>A0ABR2YSD0_9CHLO</name>
<keyword evidence="13" id="KW-1185">Reference proteome</keyword>
<evidence type="ECO:0000256" key="5">
    <source>
        <dbReference type="ARBA" id="ARBA00022771"/>
    </source>
</evidence>
<accession>A0ABR2YSD0</accession>
<feature type="zinc finger region" description="C3H1-type" evidence="9">
    <location>
        <begin position="51"/>
        <end position="78"/>
    </location>
</feature>
<evidence type="ECO:0000313" key="12">
    <source>
        <dbReference type="EMBL" id="KAK9909848.1"/>
    </source>
</evidence>
<dbReference type="PROSITE" id="PS50103">
    <property type="entry name" value="ZF_C3H1"/>
    <property type="match status" value="2"/>
</dbReference>